<accession>A0A8J5CA29</accession>
<keyword evidence="4 5" id="KW-0472">Membrane</keyword>
<keyword evidence="3 5" id="KW-1133">Transmembrane helix</keyword>
<dbReference type="OrthoDB" id="7933078at2759"/>
<proteinExistence type="inferred from homology"/>
<feature type="transmembrane region" description="Helical" evidence="5">
    <location>
        <begin position="131"/>
        <end position="154"/>
    </location>
</feature>
<sequence>MAAKAGMVAPPAASKATVQIEAGKADPDAPSKATVDLEAGKADPASAGEAPLYPNMTEDPRLRWMFIRKVYAIIAAQFVFTAGVASVISFVHPIPDFLRSGTMPAWGVIITFILLPLLVVWPVLRFRERHPINLVFLAIYTVSISLCIGVTSVIVGGRAMLQSVVVTSAIVIGLTLYTFWAARQGHEFSFLFPFLFACLPVLLIYLIIQIFFPLPSIFYTIYSCIASTIFSGFIIMDTERMIKRHTYNEYIIAAISLYMDIINLFMSLLGFSTHN</sequence>
<feature type="transmembrane region" description="Helical" evidence="5">
    <location>
        <begin position="191"/>
        <end position="211"/>
    </location>
</feature>
<dbReference type="InterPro" id="IPR006214">
    <property type="entry name" value="Bax_inhibitor_1-related"/>
</dbReference>
<dbReference type="GO" id="GO:0016020">
    <property type="term" value="C:membrane"/>
    <property type="evidence" value="ECO:0007669"/>
    <property type="project" value="UniProtKB-SubCell"/>
</dbReference>
<reference evidence="7 8" key="1">
    <citation type="submission" date="2020-08" db="EMBL/GenBank/DDBJ databases">
        <title>Plant Genome Project.</title>
        <authorList>
            <person name="Zhang R.-G."/>
        </authorList>
    </citation>
    <scope>NUCLEOTIDE SEQUENCE [LARGE SCALE GENOMIC DNA]</scope>
    <source>
        <tissue evidence="7">Rhizome</tissue>
    </source>
</reference>
<evidence type="ECO:0000256" key="1">
    <source>
        <dbReference type="ARBA" id="ARBA00004141"/>
    </source>
</evidence>
<evidence type="ECO:0000256" key="5">
    <source>
        <dbReference type="RuleBase" id="RU004379"/>
    </source>
</evidence>
<evidence type="ECO:0000313" key="8">
    <source>
        <dbReference type="Proteomes" id="UP000734854"/>
    </source>
</evidence>
<evidence type="ECO:0000256" key="3">
    <source>
        <dbReference type="ARBA" id="ARBA00022989"/>
    </source>
</evidence>
<comment type="similarity">
    <text evidence="5">Belongs to the BI1 family.</text>
</comment>
<dbReference type="PANTHER" id="PTHR23291:SF39">
    <property type="entry name" value="OS11G0581900 PROTEIN"/>
    <property type="match status" value="1"/>
</dbReference>
<evidence type="ECO:0008006" key="9">
    <source>
        <dbReference type="Google" id="ProtNLM"/>
    </source>
</evidence>
<evidence type="ECO:0000313" key="7">
    <source>
        <dbReference type="EMBL" id="KAG6471344.1"/>
    </source>
</evidence>
<keyword evidence="8" id="KW-1185">Reference proteome</keyword>
<evidence type="ECO:0000256" key="6">
    <source>
        <dbReference type="SAM" id="MobiDB-lite"/>
    </source>
</evidence>
<dbReference type="AlphaFoldDB" id="A0A8J5CA29"/>
<organism evidence="7 8">
    <name type="scientific">Zingiber officinale</name>
    <name type="common">Ginger</name>
    <name type="synonym">Amomum zingiber</name>
    <dbReference type="NCBI Taxonomy" id="94328"/>
    <lineage>
        <taxon>Eukaryota</taxon>
        <taxon>Viridiplantae</taxon>
        <taxon>Streptophyta</taxon>
        <taxon>Embryophyta</taxon>
        <taxon>Tracheophyta</taxon>
        <taxon>Spermatophyta</taxon>
        <taxon>Magnoliopsida</taxon>
        <taxon>Liliopsida</taxon>
        <taxon>Zingiberales</taxon>
        <taxon>Zingiberaceae</taxon>
        <taxon>Zingiber</taxon>
    </lineage>
</organism>
<dbReference type="EMBL" id="JACMSC010000020">
    <property type="protein sequence ID" value="KAG6471344.1"/>
    <property type="molecule type" value="Genomic_DNA"/>
</dbReference>
<feature type="transmembrane region" description="Helical" evidence="5">
    <location>
        <begin position="70"/>
        <end position="91"/>
    </location>
</feature>
<evidence type="ECO:0000256" key="4">
    <source>
        <dbReference type="ARBA" id="ARBA00023136"/>
    </source>
</evidence>
<feature type="transmembrane region" description="Helical" evidence="5">
    <location>
        <begin position="250"/>
        <end position="271"/>
    </location>
</feature>
<comment type="caution">
    <text evidence="7">The sequence shown here is derived from an EMBL/GenBank/DDBJ whole genome shotgun (WGS) entry which is preliminary data.</text>
</comment>
<protein>
    <recommendedName>
        <fullName evidence="9">BI1-like protein</fullName>
    </recommendedName>
</protein>
<evidence type="ECO:0000256" key="2">
    <source>
        <dbReference type="ARBA" id="ARBA00022692"/>
    </source>
</evidence>
<name>A0A8J5CA29_ZINOF</name>
<feature type="transmembrane region" description="Helical" evidence="5">
    <location>
        <begin position="217"/>
        <end position="238"/>
    </location>
</feature>
<feature type="region of interest" description="Disordered" evidence="6">
    <location>
        <begin position="19"/>
        <end position="40"/>
    </location>
</feature>
<feature type="transmembrane region" description="Helical" evidence="5">
    <location>
        <begin position="160"/>
        <end position="179"/>
    </location>
</feature>
<feature type="transmembrane region" description="Helical" evidence="5">
    <location>
        <begin position="103"/>
        <end position="124"/>
    </location>
</feature>
<dbReference type="PANTHER" id="PTHR23291">
    <property type="entry name" value="BAX INHIBITOR-RELATED"/>
    <property type="match status" value="1"/>
</dbReference>
<keyword evidence="2 5" id="KW-0812">Transmembrane</keyword>
<comment type="subcellular location">
    <subcellularLocation>
        <location evidence="1">Membrane</location>
        <topology evidence="1">Multi-pass membrane protein</topology>
    </subcellularLocation>
</comment>
<dbReference type="Proteomes" id="UP000734854">
    <property type="component" value="Unassembled WGS sequence"/>
</dbReference>
<dbReference type="Pfam" id="PF01027">
    <property type="entry name" value="Bax1-I"/>
    <property type="match status" value="1"/>
</dbReference>
<gene>
    <name evidence="7" type="ORF">ZIOFF_068785</name>
</gene>